<proteinExistence type="predicted"/>
<dbReference type="InterPro" id="IPR007404">
    <property type="entry name" value="YdjM-like"/>
</dbReference>
<evidence type="ECO:0000313" key="3">
    <source>
        <dbReference type="Proteomes" id="UP000242616"/>
    </source>
</evidence>
<comment type="caution">
    <text evidence="2">The sequence shown here is derived from an EMBL/GenBank/DDBJ whole genome shotgun (WGS) entry which is preliminary data.</text>
</comment>
<dbReference type="EMBL" id="LBFC01000022">
    <property type="protein sequence ID" value="ONN26709.1"/>
    <property type="molecule type" value="Genomic_DNA"/>
</dbReference>
<reference evidence="2 3" key="1">
    <citation type="submission" date="2015-06" db="EMBL/GenBank/DDBJ databases">
        <title>Genome sequencing of Thermotogales isolates from hydrothermal vents.</title>
        <authorList>
            <person name="Haverkamp T.H."/>
            <person name="Kublanov I.V."/>
            <person name="Nesbo C.L."/>
        </authorList>
    </citation>
    <scope>NUCLEOTIDE SEQUENCE [LARGE SCALE GENOMIC DNA]</scope>
    <source>
        <strain evidence="3">ik275mar</strain>
    </source>
</reference>
<keyword evidence="1" id="KW-0812">Transmembrane</keyword>
<dbReference type="Pfam" id="PF04307">
    <property type="entry name" value="YdjM"/>
    <property type="match status" value="1"/>
</dbReference>
<feature type="transmembrane region" description="Helical" evidence="1">
    <location>
        <begin position="126"/>
        <end position="145"/>
    </location>
</feature>
<keyword evidence="1" id="KW-1133">Transmembrane helix</keyword>
<feature type="transmembrane region" description="Helical" evidence="1">
    <location>
        <begin position="151"/>
        <end position="172"/>
    </location>
</feature>
<feature type="transmembrane region" description="Helical" evidence="1">
    <location>
        <begin position="38"/>
        <end position="53"/>
    </location>
</feature>
<keyword evidence="3" id="KW-1185">Reference proteome</keyword>
<dbReference type="RefSeq" id="WP_077198595.1">
    <property type="nucleotide sequence ID" value="NZ_LBFC01000022.1"/>
</dbReference>
<name>A0ABX3IHP8_9BACT</name>
<protein>
    <recommendedName>
        <fullName evidence="4">Metal-dependent hydrolase</fullName>
    </recommendedName>
</protein>
<evidence type="ECO:0008006" key="4">
    <source>
        <dbReference type="Google" id="ProtNLM"/>
    </source>
</evidence>
<feature type="transmembrane region" description="Helical" evidence="1">
    <location>
        <begin position="65"/>
        <end position="88"/>
    </location>
</feature>
<organism evidence="2 3">
    <name type="scientific">Thermosipho affectus</name>
    <dbReference type="NCBI Taxonomy" id="660294"/>
    <lineage>
        <taxon>Bacteria</taxon>
        <taxon>Thermotogati</taxon>
        <taxon>Thermotogota</taxon>
        <taxon>Thermotogae</taxon>
        <taxon>Thermotogales</taxon>
        <taxon>Fervidobacteriaceae</taxon>
        <taxon>Thermosipho</taxon>
    </lineage>
</organism>
<evidence type="ECO:0000256" key="1">
    <source>
        <dbReference type="SAM" id="Phobius"/>
    </source>
</evidence>
<dbReference type="Proteomes" id="UP000242616">
    <property type="component" value="Unassembled WGS sequence"/>
</dbReference>
<feature type="transmembrane region" description="Helical" evidence="1">
    <location>
        <begin position="12"/>
        <end position="32"/>
    </location>
</feature>
<keyword evidence="1" id="KW-0472">Membrane</keyword>
<evidence type="ECO:0000313" key="2">
    <source>
        <dbReference type="EMBL" id="ONN26709.1"/>
    </source>
</evidence>
<feature type="transmembrane region" description="Helical" evidence="1">
    <location>
        <begin position="94"/>
        <end position="114"/>
    </location>
</feature>
<gene>
    <name evidence="2" type="ORF">XJ44_07510</name>
</gene>
<sequence length="181" mass="20941">MPNFDSHIRVGMFFYPIVLGVYLFILHLLNMGYPDEKVIAFGFFLFVLSSDMPDIDHNHSFLHKFIRLLVISFVIYFEFTKKIIISFFDLNVGLYLRFLIAFLTGLFFGILFEIIIPKHRGPLHTFWAALIYGGIMFSGAYYLGFKAENSAFLGIISTIGYLVHIIMDISFVEKNGKLIKR</sequence>
<accession>A0ABX3IHP8</accession>